<feature type="binding site" evidence="6">
    <location>
        <position position="185"/>
    </location>
    <ligand>
        <name>substrate</name>
    </ligand>
</feature>
<evidence type="ECO:0000256" key="7">
    <source>
        <dbReference type="RuleBase" id="RU003653"/>
    </source>
</evidence>
<evidence type="ECO:0000256" key="3">
    <source>
        <dbReference type="ARBA" id="ARBA00022670"/>
    </source>
</evidence>
<dbReference type="HAMAP" id="MF_01974">
    <property type="entry name" value="MetAP_1"/>
    <property type="match status" value="1"/>
</dbReference>
<dbReference type="GO" id="GO:0070006">
    <property type="term" value="F:metalloaminopeptidase activity"/>
    <property type="evidence" value="ECO:0007669"/>
    <property type="project" value="UniProtKB-UniRule"/>
</dbReference>
<feature type="binding site" evidence="6">
    <location>
        <position position="211"/>
    </location>
    <ligand>
        <name>a divalent metal cation</name>
        <dbReference type="ChEBI" id="CHEBI:60240"/>
        <label>2</label>
        <note>catalytic</note>
    </ligand>
</feature>
<dbReference type="GO" id="GO:0046872">
    <property type="term" value="F:metal ion binding"/>
    <property type="evidence" value="ECO:0007669"/>
    <property type="project" value="UniProtKB-UniRule"/>
</dbReference>
<protein>
    <recommendedName>
        <fullName evidence="6 7">Methionine aminopeptidase</fullName>
        <shortName evidence="6">MAP</shortName>
        <shortName evidence="6">MetAP</shortName>
        <ecNumber evidence="6 7">3.4.11.18</ecNumber>
    </recommendedName>
    <alternativeName>
        <fullName evidence="6">Peptidase M</fullName>
    </alternativeName>
</protein>
<evidence type="ECO:0000256" key="4">
    <source>
        <dbReference type="ARBA" id="ARBA00022723"/>
    </source>
</evidence>
<evidence type="ECO:0000256" key="2">
    <source>
        <dbReference type="ARBA" id="ARBA00022438"/>
    </source>
</evidence>
<dbReference type="PANTHER" id="PTHR43330">
    <property type="entry name" value="METHIONINE AMINOPEPTIDASE"/>
    <property type="match status" value="1"/>
</dbReference>
<feature type="binding site" evidence="6">
    <location>
        <position position="105"/>
    </location>
    <ligand>
        <name>a divalent metal cation</name>
        <dbReference type="ChEBI" id="CHEBI:60240"/>
        <label>1</label>
    </ligand>
</feature>
<dbReference type="InterPro" id="IPR002467">
    <property type="entry name" value="Pept_M24A_MAP1"/>
</dbReference>
<accession>A0A1F8EJ07</accession>
<dbReference type="GO" id="GO:0006508">
    <property type="term" value="P:proteolysis"/>
    <property type="evidence" value="ECO:0007669"/>
    <property type="project" value="UniProtKB-KW"/>
</dbReference>
<comment type="function">
    <text evidence="1 6">Removes the N-terminal methionine from nascent proteins. The N-terminal methionine is often cleaved when the second residue in the primary sequence is small and uncharged (Met-Ala-, Cys, Gly, Pro, Ser, Thr, or Val). Requires deformylation of the N(alpha)-formylated initiator methionine before it can be hydrolyzed.</text>
</comment>
<comment type="cofactor">
    <cofactor evidence="6">
        <name>Co(2+)</name>
        <dbReference type="ChEBI" id="CHEBI:48828"/>
    </cofactor>
    <cofactor evidence="6">
        <name>Zn(2+)</name>
        <dbReference type="ChEBI" id="CHEBI:29105"/>
    </cofactor>
    <cofactor evidence="6">
        <name>Mn(2+)</name>
        <dbReference type="ChEBI" id="CHEBI:29035"/>
    </cofactor>
    <cofactor evidence="6">
        <name>Fe(2+)</name>
        <dbReference type="ChEBI" id="CHEBI:29033"/>
    </cofactor>
    <text evidence="6">Binds 2 divalent metal cations per subunit. Has a high-affinity and a low affinity metal-binding site. The true nature of the physiological cofactor is under debate. The enzyme is active with cobalt, zinc, manganese or divalent iron ions. Most likely, methionine aminopeptidases function as mononuclear Fe(2+)-metalloproteases under physiological conditions, and the catalytically relevant metal-binding site has been assigned to the histidine-containing high-affinity site.</text>
</comment>
<reference evidence="9 10" key="1">
    <citation type="journal article" date="2016" name="Nat. Commun.">
        <title>Thousands of microbial genomes shed light on interconnected biogeochemical processes in an aquifer system.</title>
        <authorList>
            <person name="Anantharaman K."/>
            <person name="Brown C.T."/>
            <person name="Hug L.A."/>
            <person name="Sharon I."/>
            <person name="Castelle C.J."/>
            <person name="Probst A.J."/>
            <person name="Thomas B.C."/>
            <person name="Singh A."/>
            <person name="Wilkins M.J."/>
            <person name="Karaoz U."/>
            <person name="Brodie E.L."/>
            <person name="Williams K.H."/>
            <person name="Hubbard S.S."/>
            <person name="Banfield J.F."/>
        </authorList>
    </citation>
    <scope>NUCLEOTIDE SEQUENCE [LARGE SCALE GENOMIC DNA]</scope>
</reference>
<dbReference type="EMBL" id="MGJD01000023">
    <property type="protein sequence ID" value="OGN00330.1"/>
    <property type="molecule type" value="Genomic_DNA"/>
</dbReference>
<dbReference type="SUPFAM" id="SSF55920">
    <property type="entry name" value="Creatinase/aminopeptidase"/>
    <property type="match status" value="1"/>
</dbReference>
<feature type="binding site" evidence="6">
    <location>
        <position position="178"/>
    </location>
    <ligand>
        <name>a divalent metal cation</name>
        <dbReference type="ChEBI" id="CHEBI:60240"/>
        <label>2</label>
        <note>catalytic</note>
    </ligand>
</feature>
<feature type="binding site" evidence="6">
    <location>
        <position position="105"/>
    </location>
    <ligand>
        <name>a divalent metal cation</name>
        <dbReference type="ChEBI" id="CHEBI:60240"/>
        <label>2</label>
        <note>catalytic</note>
    </ligand>
</feature>
<keyword evidence="5 6" id="KW-0378">Hydrolase</keyword>
<keyword evidence="4 6" id="KW-0479">Metal-binding</keyword>
<gene>
    <name evidence="6" type="primary">map</name>
    <name evidence="9" type="ORF">A2650_01805</name>
</gene>
<evidence type="ECO:0000259" key="8">
    <source>
        <dbReference type="Pfam" id="PF00557"/>
    </source>
</evidence>
<feature type="binding site" evidence="6">
    <location>
        <position position="94"/>
    </location>
    <ligand>
        <name>a divalent metal cation</name>
        <dbReference type="ChEBI" id="CHEBI:60240"/>
        <label>1</label>
    </ligand>
</feature>
<dbReference type="InterPro" id="IPR001714">
    <property type="entry name" value="Pept_M24_MAP"/>
</dbReference>
<comment type="subunit">
    <text evidence="6">Monomer.</text>
</comment>
<evidence type="ECO:0000256" key="6">
    <source>
        <dbReference type="HAMAP-Rule" id="MF_01974"/>
    </source>
</evidence>
<feature type="binding site" evidence="6">
    <location>
        <position position="242"/>
    </location>
    <ligand>
        <name>a divalent metal cation</name>
        <dbReference type="ChEBI" id="CHEBI:60240"/>
        <label>1</label>
    </ligand>
</feature>
<dbReference type="GO" id="GO:0005829">
    <property type="term" value="C:cytosol"/>
    <property type="evidence" value="ECO:0007669"/>
    <property type="project" value="TreeGrafter"/>
</dbReference>
<dbReference type="GO" id="GO:0004239">
    <property type="term" value="F:initiator methionyl aminopeptidase activity"/>
    <property type="evidence" value="ECO:0007669"/>
    <property type="project" value="UniProtKB-UniRule"/>
</dbReference>
<dbReference type="CDD" id="cd01086">
    <property type="entry name" value="MetAP1"/>
    <property type="match status" value="1"/>
</dbReference>
<comment type="similarity">
    <text evidence="6">Belongs to the peptidase M24A family. Methionine aminopeptidase type 1 subfamily.</text>
</comment>
<sequence>MIKTKSQKEIEMMHEGGKILAKILKELSVAVEPGITTKELDKLAGELVFKFGIKPAFLNYGGFPAVLCTSVNEEIVHGVPSDRKLKEGDVLKLDMGVFYKGFHTDSAVTVLVSNSSKLSRIFKLDYSRKLKLILVTRKALELGIKEARIGNKIGDIGSAIQKYVEGEGLNLVRDLVGHGIGKELHEDPQVPNYGKRGTGPELVEGMVIAIEPMVVVGDWAIKEGKNGFVFQTKDGGLAAHCEHTIAITEKGPLILTQ</sequence>
<evidence type="ECO:0000256" key="5">
    <source>
        <dbReference type="ARBA" id="ARBA00022801"/>
    </source>
</evidence>
<comment type="caution">
    <text evidence="9">The sequence shown here is derived from an EMBL/GenBank/DDBJ whole genome shotgun (WGS) entry which is preliminary data.</text>
</comment>
<dbReference type="InterPro" id="IPR036005">
    <property type="entry name" value="Creatinase/aminopeptidase-like"/>
</dbReference>
<feature type="binding site" evidence="6">
    <location>
        <position position="77"/>
    </location>
    <ligand>
        <name>substrate</name>
    </ligand>
</feature>
<proteinExistence type="inferred from homology"/>
<dbReference type="PRINTS" id="PR00599">
    <property type="entry name" value="MAPEPTIDASE"/>
</dbReference>
<organism evidence="9 10">
    <name type="scientific">Candidatus Yanofskybacteria bacterium RIFCSPHIGHO2_01_FULL_41_53</name>
    <dbReference type="NCBI Taxonomy" id="1802663"/>
    <lineage>
        <taxon>Bacteria</taxon>
        <taxon>Candidatus Yanofskyibacteriota</taxon>
    </lineage>
</organism>
<name>A0A1F8EJ07_9BACT</name>
<dbReference type="Gene3D" id="3.90.230.10">
    <property type="entry name" value="Creatinase/methionine aminopeptidase superfamily"/>
    <property type="match status" value="1"/>
</dbReference>
<dbReference type="InterPro" id="IPR000994">
    <property type="entry name" value="Pept_M24"/>
</dbReference>
<feature type="binding site" evidence="6">
    <location>
        <position position="242"/>
    </location>
    <ligand>
        <name>a divalent metal cation</name>
        <dbReference type="ChEBI" id="CHEBI:60240"/>
        <label>2</label>
        <note>catalytic</note>
    </ligand>
</feature>
<dbReference type="Proteomes" id="UP000177117">
    <property type="component" value="Unassembled WGS sequence"/>
</dbReference>
<evidence type="ECO:0000313" key="9">
    <source>
        <dbReference type="EMBL" id="OGN00330.1"/>
    </source>
</evidence>
<comment type="catalytic activity">
    <reaction evidence="6 7">
        <text>Release of N-terminal amino acids, preferentially methionine, from peptides and arylamides.</text>
        <dbReference type="EC" id="3.4.11.18"/>
    </reaction>
</comment>
<feature type="domain" description="Peptidase M24" evidence="8">
    <location>
        <begin position="11"/>
        <end position="249"/>
    </location>
</feature>
<dbReference type="PANTHER" id="PTHR43330:SF27">
    <property type="entry name" value="METHIONINE AMINOPEPTIDASE"/>
    <property type="match status" value="1"/>
</dbReference>
<dbReference type="Pfam" id="PF00557">
    <property type="entry name" value="Peptidase_M24"/>
    <property type="match status" value="1"/>
</dbReference>
<evidence type="ECO:0000313" key="10">
    <source>
        <dbReference type="Proteomes" id="UP000177117"/>
    </source>
</evidence>
<dbReference type="NCBIfam" id="TIGR00500">
    <property type="entry name" value="met_pdase_I"/>
    <property type="match status" value="1"/>
</dbReference>
<keyword evidence="2 6" id="KW-0031">Aminopeptidase</keyword>
<keyword evidence="3 6" id="KW-0645">Protease</keyword>
<dbReference type="EC" id="3.4.11.18" evidence="6 7"/>
<evidence type="ECO:0000256" key="1">
    <source>
        <dbReference type="ARBA" id="ARBA00002521"/>
    </source>
</evidence>
<dbReference type="AlphaFoldDB" id="A0A1F8EJ07"/>